<comment type="function">
    <text evidence="4">Ubiquitin ligase protein which is a component of the N-end rule pathway. Recognizes and binds to proteins bearing specific N-terminal residues that are destabilizing according to the N-end rule, leading to their ubiquitination and subsequent degradation.</text>
</comment>
<dbReference type="GO" id="GO:0020037">
    <property type="term" value="F:heme binding"/>
    <property type="evidence" value="ECO:0007669"/>
    <property type="project" value="InterPro"/>
</dbReference>
<evidence type="ECO:0000256" key="4">
    <source>
        <dbReference type="RuleBase" id="RU366018"/>
    </source>
</evidence>
<dbReference type="CDD" id="cd16482">
    <property type="entry name" value="RING-H2_UBR1-like"/>
    <property type="match status" value="1"/>
</dbReference>
<dbReference type="InterPro" id="IPR044046">
    <property type="entry name" value="E3_ligase_UBR-like_C"/>
</dbReference>
<comment type="caution">
    <text evidence="6">The sequence shown here is derived from an EMBL/GenBank/DDBJ whole genome shotgun (WGS) entry which is preliminary data.</text>
</comment>
<accession>A0A9Q0VGE7</accession>
<proteinExistence type="inferred from homology"/>
<comment type="pathway">
    <text evidence="4">Protein modification; protein ubiquitination.</text>
</comment>
<dbReference type="Pfam" id="PF18995">
    <property type="entry name" value="PRT6_C"/>
    <property type="match status" value="1"/>
</dbReference>
<evidence type="ECO:0000256" key="3">
    <source>
        <dbReference type="PROSITE-ProRule" id="PRU00433"/>
    </source>
</evidence>
<reference evidence="6" key="1">
    <citation type="submission" date="2022-11" db="EMBL/GenBank/DDBJ databases">
        <authorList>
            <person name="Hyden B.L."/>
            <person name="Feng K."/>
            <person name="Yates T."/>
            <person name="Jawdy S."/>
            <person name="Smart L.B."/>
            <person name="Muchero W."/>
        </authorList>
    </citation>
    <scope>NUCLEOTIDE SEQUENCE</scope>
    <source>
        <tissue evidence="6">Shoot tip</tissue>
    </source>
</reference>
<dbReference type="EC" id="2.3.2.27" evidence="4"/>
<evidence type="ECO:0000313" key="7">
    <source>
        <dbReference type="Proteomes" id="UP001151752"/>
    </source>
</evidence>
<dbReference type="Proteomes" id="UP001151752">
    <property type="component" value="Chromosome 6"/>
</dbReference>
<dbReference type="EMBL" id="JAPFFM010000009">
    <property type="protein sequence ID" value="KAJ6747100.1"/>
    <property type="molecule type" value="Genomic_DNA"/>
</dbReference>
<keyword evidence="4" id="KW-0863">Zinc-finger</keyword>
<name>A0A9Q0VGE7_9ROSI</name>
<evidence type="ECO:0000256" key="2">
    <source>
        <dbReference type="ARBA" id="ARBA00023004"/>
    </source>
</evidence>
<dbReference type="GO" id="GO:0016874">
    <property type="term" value="F:ligase activity"/>
    <property type="evidence" value="ECO:0007669"/>
    <property type="project" value="UniProtKB-KW"/>
</dbReference>
<dbReference type="PANTHER" id="PTHR21497:SF53">
    <property type="entry name" value="E3 UBIQUITIN-PROTEIN LIGASE PRT6"/>
    <property type="match status" value="1"/>
</dbReference>
<dbReference type="GO" id="GO:0061630">
    <property type="term" value="F:ubiquitin protein ligase activity"/>
    <property type="evidence" value="ECO:0007669"/>
    <property type="project" value="UniProtKB-UniRule"/>
</dbReference>
<dbReference type="InterPro" id="IPR009056">
    <property type="entry name" value="Cyt_c-like_dom"/>
</dbReference>
<keyword evidence="6" id="KW-0436">Ligase</keyword>
<keyword evidence="4" id="KW-0862">Zinc</keyword>
<dbReference type="GO" id="GO:0005737">
    <property type="term" value="C:cytoplasm"/>
    <property type="evidence" value="ECO:0007669"/>
    <property type="project" value="TreeGrafter"/>
</dbReference>
<dbReference type="PANTHER" id="PTHR21497">
    <property type="entry name" value="UBIQUITIN LIGASE E3 ALPHA-RELATED"/>
    <property type="match status" value="1"/>
</dbReference>
<dbReference type="InterPro" id="IPR039164">
    <property type="entry name" value="UBR1-like"/>
</dbReference>
<comment type="catalytic activity">
    <reaction evidence="4">
        <text>S-ubiquitinyl-[E2 ubiquitin-conjugating enzyme]-L-cysteine + [acceptor protein]-L-lysine = [E2 ubiquitin-conjugating enzyme]-L-cysteine + N(6)-ubiquitinyl-[acceptor protein]-L-lysine.</text>
        <dbReference type="EC" id="2.3.2.27"/>
    </reaction>
</comment>
<organism evidence="6 7">
    <name type="scientific">Salix koriyanagi</name>
    <dbReference type="NCBI Taxonomy" id="2511006"/>
    <lineage>
        <taxon>Eukaryota</taxon>
        <taxon>Viridiplantae</taxon>
        <taxon>Streptophyta</taxon>
        <taxon>Embryophyta</taxon>
        <taxon>Tracheophyta</taxon>
        <taxon>Spermatophyta</taxon>
        <taxon>Magnoliopsida</taxon>
        <taxon>eudicotyledons</taxon>
        <taxon>Gunneridae</taxon>
        <taxon>Pentapetalae</taxon>
        <taxon>rosids</taxon>
        <taxon>fabids</taxon>
        <taxon>Malpighiales</taxon>
        <taxon>Salicaceae</taxon>
        <taxon>Saliceae</taxon>
        <taxon>Salix</taxon>
    </lineage>
</organism>
<feature type="domain" description="Cytochrome c" evidence="5">
    <location>
        <begin position="140"/>
        <end position="260"/>
    </location>
</feature>
<dbReference type="GO" id="GO:0071596">
    <property type="term" value="P:ubiquitin-dependent protein catabolic process via the N-end rule pathway"/>
    <property type="evidence" value="ECO:0007669"/>
    <property type="project" value="UniProtKB-UniRule"/>
</dbReference>
<dbReference type="PROSITE" id="PS51007">
    <property type="entry name" value="CYTC"/>
    <property type="match status" value="1"/>
</dbReference>
<dbReference type="AlphaFoldDB" id="A0A9Q0VGE7"/>
<dbReference type="GO" id="GO:0008270">
    <property type="term" value="F:zinc ion binding"/>
    <property type="evidence" value="ECO:0007669"/>
    <property type="project" value="UniProtKB-UniRule"/>
</dbReference>
<reference evidence="6" key="2">
    <citation type="journal article" date="2023" name="Int. J. Mol. Sci.">
        <title>De Novo Assembly and Annotation of 11 Diverse Shrub Willow (Salix) Genomes Reveals Novel Gene Organization in Sex-Linked Regions.</title>
        <authorList>
            <person name="Hyden B."/>
            <person name="Feng K."/>
            <person name="Yates T.B."/>
            <person name="Jawdy S."/>
            <person name="Cereghino C."/>
            <person name="Smart L.B."/>
            <person name="Muchero W."/>
        </authorList>
    </citation>
    <scope>NUCLEOTIDE SEQUENCE</scope>
    <source>
        <tissue evidence="6">Shoot tip</tissue>
    </source>
</reference>
<sequence length="1008" mass="112622">MFAFAGEEILEGLNDGSGDQSLLSLLVLLMRIHKRESSDNLLEAGSCNISSLIESLLKRFAEIDAGCMTKLLQLAPEIHLSQSVPNFERNTLGSPSDSEKHKAKARERQAAILAKMKAEQSKFLSSMNSATDDVSNSGAEVDSDGAQNLEGSMQDVCSLCHDPNSKNPVSFLVLLQKSRLLSFIDRGPPSWDQDQLPNKEQNSVIAKTLTNQCGISSSSGSGMISSTQLTHFVQDVVTQFANYAQPGEVNAIIEFIKARFPLLRSSQVSSASKDGKDRTMNTFEMLEQDMYFSMRKEMHDNMHVSNSGLQTGKFTAAEGGESSSPESVLLAKYIAALSREITEHPSSSESAPNDELQADFSSQSLTYDGFGPADCDGVHLSSCGHAVHQECHDRYLSSLKERYVRRIVFEGGHIVDPDQGEFLCPVCRRLANSVLPSLPRDFQKVWTQPMISTVSSLHAADPLASSSGCDSLQLQHALFLLKSAAKMVEKGDILKAIPLQRSEKIWPDLDSISRFLIKLYFPNRWDKLSGSARVNHSMIMWDTLKYSLVSMEIAARCGRTHMTPTYSLNALYKELKSSSGFTLSLLLKIVQNLRSKNSLHVLQRFRGIQLFAQSVCSGVPNNYPSGTYRCGENMSSILAHIGKEVSYPDIQFWNWVAEPVLARDAFSSLMWALFCLPHPFLFCQDSLLSLVHVFYGASVAQAIIMFCGKHQREMRESNFDDSLITDISKVFGESEWIKNFFVSNNIDSSSDIINVIRRLSFPYLRRCALLWKLLSTSVSAPFCDRDVLNRSSNVVNYMMDNMSGGQEELNVVQELEKMFKIPPLFFVLKDHNLRSLVTKWLHHFCKQYEVFSSQHVLHVTPAFPFKLMRLPHVYEDLLQRYIKQKCVGCKNVLDDPALCLLCGRVCSPNWKSCCRESGCQTHAMACGAGTGVFLLIKKTTILLQRCARQAPWPSPYLDAFGEEDIDTIRGKPLYLNEERYAALAYMVASHGFDQSSKVLSQTTIGSFF</sequence>
<dbReference type="GO" id="GO:0009055">
    <property type="term" value="F:electron transfer activity"/>
    <property type="evidence" value="ECO:0007669"/>
    <property type="project" value="InterPro"/>
</dbReference>
<keyword evidence="1 3" id="KW-0479">Metal-binding</keyword>
<dbReference type="GO" id="GO:0000151">
    <property type="term" value="C:ubiquitin ligase complex"/>
    <property type="evidence" value="ECO:0007669"/>
    <property type="project" value="TreeGrafter"/>
</dbReference>
<keyword evidence="3" id="KW-0349">Heme</keyword>
<protein>
    <recommendedName>
        <fullName evidence="4">E3 ubiquitin-protein ligase</fullName>
        <ecNumber evidence="4">2.3.2.27</ecNumber>
    </recommendedName>
</protein>
<comment type="similarity">
    <text evidence="4">Belongs to the E3 ubiquitin-protein ligase UBR1-like family.</text>
</comment>
<keyword evidence="4" id="KW-0808">Transferase</keyword>
<dbReference type="GO" id="GO:0016567">
    <property type="term" value="P:protein ubiquitination"/>
    <property type="evidence" value="ECO:0007669"/>
    <property type="project" value="UniProtKB-UniRule"/>
</dbReference>
<evidence type="ECO:0000259" key="5">
    <source>
        <dbReference type="PROSITE" id="PS51007"/>
    </source>
</evidence>
<evidence type="ECO:0000256" key="1">
    <source>
        <dbReference type="ARBA" id="ARBA00022723"/>
    </source>
</evidence>
<keyword evidence="4" id="KW-0833">Ubl conjugation pathway</keyword>
<gene>
    <name evidence="6" type="ORF">OIU74_029548</name>
</gene>
<evidence type="ECO:0000313" key="6">
    <source>
        <dbReference type="EMBL" id="KAJ6747100.1"/>
    </source>
</evidence>
<keyword evidence="7" id="KW-1185">Reference proteome</keyword>
<keyword evidence="2 3" id="KW-0408">Iron</keyword>